<protein>
    <recommendedName>
        <fullName evidence="1">GRAM domain-containing protein</fullName>
    </recommendedName>
</protein>
<evidence type="ECO:0000313" key="2">
    <source>
        <dbReference type="EMBL" id="ANE53547.1"/>
    </source>
</evidence>
<proteinExistence type="predicted"/>
<reference evidence="2 3" key="2">
    <citation type="journal article" date="2016" name="Int. J. Syst. Evol. Microbiol.">
        <title>Flavisolibacter tropicus sp. nov., isolated from tropical soil.</title>
        <authorList>
            <person name="Lee J.J."/>
            <person name="Kang M.S."/>
            <person name="Kim G.S."/>
            <person name="Lee C.S."/>
            <person name="Lim S."/>
            <person name="Lee J."/>
            <person name="Roh S.H."/>
            <person name="Kang H."/>
            <person name="Ha J.M."/>
            <person name="Bae S."/>
            <person name="Jung H.Y."/>
            <person name="Kim M.K."/>
        </authorList>
    </citation>
    <scope>NUCLEOTIDE SEQUENCE [LARGE SCALE GENOMIC DNA]</scope>
    <source>
        <strain evidence="2 3">LCS9</strain>
    </source>
</reference>
<dbReference type="InterPro" id="IPR011993">
    <property type="entry name" value="PH-like_dom_sf"/>
</dbReference>
<sequence>MLFETGANHFKGAEGVGGKLYLTNKRLVFKSHKYNIQNHELSMRLSDIDKADRYKTLGIVNNGLAVTTAGGTIEKFVVQQPDQWLSQLTEKSGLQELPI</sequence>
<dbReference type="KEGG" id="fla:SY85_16480"/>
<dbReference type="Gene3D" id="2.30.29.30">
    <property type="entry name" value="Pleckstrin-homology domain (PH domain)/Phosphotyrosine-binding domain (PTB)"/>
    <property type="match status" value="1"/>
</dbReference>
<feature type="domain" description="GRAM" evidence="1">
    <location>
        <begin position="17"/>
        <end position="72"/>
    </location>
</feature>
<dbReference type="InterPro" id="IPR004182">
    <property type="entry name" value="GRAM"/>
</dbReference>
<dbReference type="EMBL" id="CP011390">
    <property type="protein sequence ID" value="ANE53547.1"/>
    <property type="molecule type" value="Genomic_DNA"/>
</dbReference>
<name>A0A172U3I8_9BACT</name>
<keyword evidence="3" id="KW-1185">Reference proteome</keyword>
<dbReference type="Proteomes" id="UP000077177">
    <property type="component" value="Chromosome"/>
</dbReference>
<accession>A0A172U3I8</accession>
<evidence type="ECO:0000313" key="3">
    <source>
        <dbReference type="Proteomes" id="UP000077177"/>
    </source>
</evidence>
<evidence type="ECO:0000259" key="1">
    <source>
        <dbReference type="Pfam" id="PF02893"/>
    </source>
</evidence>
<gene>
    <name evidence="2" type="ORF">SY85_16480</name>
</gene>
<reference evidence="3" key="1">
    <citation type="submission" date="2015-01" db="EMBL/GenBank/DDBJ databases">
        <title>Flavisolibacter sp./LCS9/ whole genome sequencing.</title>
        <authorList>
            <person name="Kim M.K."/>
            <person name="Srinivasan S."/>
            <person name="Lee J.-J."/>
        </authorList>
    </citation>
    <scope>NUCLEOTIDE SEQUENCE [LARGE SCALE GENOMIC DNA]</scope>
    <source>
        <strain evidence="3">LCS9</strain>
    </source>
</reference>
<dbReference type="Pfam" id="PF02893">
    <property type="entry name" value="GRAM"/>
    <property type="match status" value="1"/>
</dbReference>
<organism evidence="2 3">
    <name type="scientific">Flavisolibacter tropicus</name>
    <dbReference type="NCBI Taxonomy" id="1492898"/>
    <lineage>
        <taxon>Bacteria</taxon>
        <taxon>Pseudomonadati</taxon>
        <taxon>Bacteroidota</taxon>
        <taxon>Chitinophagia</taxon>
        <taxon>Chitinophagales</taxon>
        <taxon>Chitinophagaceae</taxon>
        <taxon>Flavisolibacter</taxon>
    </lineage>
</organism>
<dbReference type="AlphaFoldDB" id="A0A172U3I8"/>